<evidence type="ECO:0000313" key="4">
    <source>
        <dbReference type="EMBL" id="MCF2949220.1"/>
    </source>
</evidence>
<organism evidence="4 5">
    <name type="scientific">Paraglaciecola algarum</name>
    <dbReference type="NCBI Taxonomy" id="3050085"/>
    <lineage>
        <taxon>Bacteria</taxon>
        <taxon>Pseudomonadati</taxon>
        <taxon>Pseudomonadota</taxon>
        <taxon>Gammaproteobacteria</taxon>
        <taxon>Alteromonadales</taxon>
        <taxon>Alteromonadaceae</taxon>
        <taxon>Paraglaciecola</taxon>
    </lineage>
</organism>
<name>A0ABS9D8G5_9ALTE</name>
<dbReference type="EMBL" id="JAKGAS010000007">
    <property type="protein sequence ID" value="MCF2949220.1"/>
    <property type="molecule type" value="Genomic_DNA"/>
</dbReference>
<protein>
    <submittedName>
        <fullName evidence="4">TatD family hydrolase</fullName>
    </submittedName>
</protein>
<dbReference type="CDD" id="cd01310">
    <property type="entry name" value="TatD_DNAse"/>
    <property type="match status" value="1"/>
</dbReference>
<dbReference type="InterPro" id="IPR050891">
    <property type="entry name" value="TatD-type_Hydrolase"/>
</dbReference>
<dbReference type="PROSITE" id="PS01091">
    <property type="entry name" value="TATD_3"/>
    <property type="match status" value="1"/>
</dbReference>
<evidence type="ECO:0000313" key="5">
    <source>
        <dbReference type="Proteomes" id="UP001521137"/>
    </source>
</evidence>
<dbReference type="PIRSF" id="PIRSF005902">
    <property type="entry name" value="DNase_TatD"/>
    <property type="match status" value="1"/>
</dbReference>
<keyword evidence="1" id="KW-0540">Nuclease</keyword>
<evidence type="ECO:0000256" key="1">
    <source>
        <dbReference type="ARBA" id="ARBA00022722"/>
    </source>
</evidence>
<dbReference type="PANTHER" id="PTHR10060:SF15">
    <property type="entry name" value="DEOXYRIBONUCLEASE TATDN1"/>
    <property type="match status" value="1"/>
</dbReference>
<dbReference type="Proteomes" id="UP001521137">
    <property type="component" value="Unassembled WGS sequence"/>
</dbReference>
<dbReference type="GO" id="GO:0016787">
    <property type="term" value="F:hydrolase activity"/>
    <property type="evidence" value="ECO:0007669"/>
    <property type="project" value="UniProtKB-KW"/>
</dbReference>
<dbReference type="Gene3D" id="3.20.20.140">
    <property type="entry name" value="Metal-dependent hydrolases"/>
    <property type="match status" value="1"/>
</dbReference>
<evidence type="ECO:0000256" key="2">
    <source>
        <dbReference type="ARBA" id="ARBA00022723"/>
    </source>
</evidence>
<proteinExistence type="predicted"/>
<dbReference type="InterPro" id="IPR018228">
    <property type="entry name" value="DNase_TatD-rel_CS"/>
</dbReference>
<dbReference type="SUPFAM" id="SSF51556">
    <property type="entry name" value="Metallo-dependent hydrolases"/>
    <property type="match status" value="1"/>
</dbReference>
<dbReference type="InterPro" id="IPR032466">
    <property type="entry name" value="Metal_Hydrolase"/>
</dbReference>
<dbReference type="InterPro" id="IPR001130">
    <property type="entry name" value="TatD-like"/>
</dbReference>
<reference evidence="4 5" key="1">
    <citation type="submission" date="2022-01" db="EMBL/GenBank/DDBJ databases">
        <title>Paraglaciecola sp. G1-23.</title>
        <authorList>
            <person name="Jin M.S."/>
            <person name="Han D.M."/>
            <person name="Kim H.M."/>
            <person name="Jeon C.O."/>
        </authorList>
    </citation>
    <scope>NUCLEOTIDE SEQUENCE [LARGE SCALE GENOMIC DNA]</scope>
    <source>
        <strain evidence="4 5">G1-23</strain>
    </source>
</reference>
<sequence>MNWCDIGVNFTDKRLELEPVLARSFKSNVNQIIITGTSIPSSLKAVELASAYPKHLYSTAGVHPHHASEFSQETVKQLKQLANNSLVVAIGECGLDFNRNFSTPEQQVYAFEQQLQLACELQLPVFLHERDAFDTQIEILSKYQNNLVGGVAHCFTGNQHQMLQYLELGFYIGITGWVCDLKRGTDLRDAITSLPLERLLLETDAPYLRPKGLANNRKLDKGNNEPAYLPFIAQQVADLMQVDLTVLNQASLNNTQQLFGLAGIDN</sequence>
<keyword evidence="2" id="KW-0479">Metal-binding</keyword>
<keyword evidence="3 4" id="KW-0378">Hydrolase</keyword>
<comment type="caution">
    <text evidence="4">The sequence shown here is derived from an EMBL/GenBank/DDBJ whole genome shotgun (WGS) entry which is preliminary data.</text>
</comment>
<dbReference type="PANTHER" id="PTHR10060">
    <property type="entry name" value="TATD FAMILY DEOXYRIBONUCLEASE"/>
    <property type="match status" value="1"/>
</dbReference>
<dbReference type="PROSITE" id="PS01090">
    <property type="entry name" value="TATD_2"/>
    <property type="match status" value="1"/>
</dbReference>
<gene>
    <name evidence="4" type="ORF">L0668_13955</name>
</gene>
<accession>A0ABS9D8G5</accession>
<dbReference type="Pfam" id="PF01026">
    <property type="entry name" value="TatD_DNase"/>
    <property type="match status" value="1"/>
</dbReference>
<evidence type="ECO:0000256" key="3">
    <source>
        <dbReference type="ARBA" id="ARBA00022801"/>
    </source>
</evidence>
<dbReference type="RefSeq" id="WP_235313319.1">
    <property type="nucleotide sequence ID" value="NZ_JAKGAS010000007.1"/>
</dbReference>
<keyword evidence="5" id="KW-1185">Reference proteome</keyword>